<keyword evidence="2" id="KW-0012">Acyltransferase</keyword>
<dbReference type="InterPro" id="IPR000182">
    <property type="entry name" value="GNAT_dom"/>
</dbReference>
<sequence length="172" mass="19240">MSDWHIRLARPEDAEHLPAIELAAGMLFREVEGLSEIAGMHAIPADQQRSMIRKGHSLVAEMDGRLVGFLSTEPHRKELHIREFSVHPDMQGKGIGTILLRGIGIDAHNSGFSAITLTTFTDVPWNAPFYERLGYTVISDLAAHPRLNAEIEQEVQHGLPRERRCAMIKFLG</sequence>
<evidence type="ECO:0000313" key="5">
    <source>
        <dbReference type="Proteomes" id="UP000824280"/>
    </source>
</evidence>
<dbReference type="PROSITE" id="PS51186">
    <property type="entry name" value="GNAT"/>
    <property type="match status" value="1"/>
</dbReference>
<keyword evidence="1" id="KW-0808">Transferase</keyword>
<dbReference type="EMBL" id="CP081297">
    <property type="protein sequence ID" value="QZD86595.1"/>
    <property type="molecule type" value="Genomic_DNA"/>
</dbReference>
<keyword evidence="5" id="KW-1185">Reference proteome</keyword>
<organism evidence="4 5">
    <name type="scientific">Qipengyuania psychrotolerans</name>
    <dbReference type="NCBI Taxonomy" id="2867238"/>
    <lineage>
        <taxon>Bacteria</taxon>
        <taxon>Pseudomonadati</taxon>
        <taxon>Pseudomonadota</taxon>
        <taxon>Alphaproteobacteria</taxon>
        <taxon>Sphingomonadales</taxon>
        <taxon>Erythrobacteraceae</taxon>
        <taxon>Qipengyuania</taxon>
    </lineage>
</organism>
<evidence type="ECO:0000256" key="2">
    <source>
        <dbReference type="ARBA" id="ARBA00023315"/>
    </source>
</evidence>
<evidence type="ECO:0000256" key="1">
    <source>
        <dbReference type="ARBA" id="ARBA00022679"/>
    </source>
</evidence>
<dbReference type="PANTHER" id="PTHR43800">
    <property type="entry name" value="PEPTIDYL-LYSINE N-ACETYLTRANSFERASE YJAB"/>
    <property type="match status" value="1"/>
</dbReference>
<proteinExistence type="predicted"/>
<dbReference type="Pfam" id="PF13508">
    <property type="entry name" value="Acetyltransf_7"/>
    <property type="match status" value="1"/>
</dbReference>
<gene>
    <name evidence="4" type="ORF">K3166_10270</name>
</gene>
<protein>
    <submittedName>
        <fullName evidence="4">GNAT family N-acetyltransferase</fullName>
    </submittedName>
</protein>
<feature type="domain" description="N-acetyltransferase" evidence="3">
    <location>
        <begin position="4"/>
        <end position="162"/>
    </location>
</feature>
<dbReference type="RefSeq" id="WP_221422139.1">
    <property type="nucleotide sequence ID" value="NZ_CP081297.1"/>
</dbReference>
<dbReference type="SUPFAM" id="SSF55729">
    <property type="entry name" value="Acyl-CoA N-acyltransferases (Nat)"/>
    <property type="match status" value="1"/>
</dbReference>
<evidence type="ECO:0000313" key="4">
    <source>
        <dbReference type="EMBL" id="QZD86595.1"/>
    </source>
</evidence>
<dbReference type="Proteomes" id="UP000824280">
    <property type="component" value="Chromosome"/>
</dbReference>
<name>A0ABX8ZC78_9SPHN</name>
<evidence type="ECO:0000259" key="3">
    <source>
        <dbReference type="PROSITE" id="PS51186"/>
    </source>
</evidence>
<dbReference type="CDD" id="cd04301">
    <property type="entry name" value="NAT_SF"/>
    <property type="match status" value="1"/>
</dbReference>
<dbReference type="InterPro" id="IPR016181">
    <property type="entry name" value="Acyl_CoA_acyltransferase"/>
</dbReference>
<dbReference type="Gene3D" id="3.40.630.30">
    <property type="match status" value="1"/>
</dbReference>
<accession>A0ABX8ZC78</accession>
<dbReference type="PANTHER" id="PTHR43800:SF1">
    <property type="entry name" value="PEPTIDYL-LYSINE N-ACETYLTRANSFERASE YJAB"/>
    <property type="match status" value="1"/>
</dbReference>
<reference evidence="4 5" key="1">
    <citation type="submission" date="2021-08" db="EMBL/GenBank/DDBJ databases">
        <title>Comparative Genomics Analysis of the Genus Qipengyuania Reveals Extensive Genetic Diversity and Metabolic Versatility, Including the Description of Fifteen Novel Species.</title>
        <authorList>
            <person name="Liu Y."/>
        </authorList>
    </citation>
    <scope>NUCLEOTIDE SEQUENCE [LARGE SCALE GENOMIC DNA]</scope>
    <source>
        <strain evidence="4 5">1XM2-8</strain>
    </source>
</reference>